<evidence type="ECO:0000313" key="3">
    <source>
        <dbReference type="Proteomes" id="UP000095544"/>
    </source>
</evidence>
<dbReference type="AlphaFoldDB" id="A0A174KSS0"/>
<proteinExistence type="predicted"/>
<gene>
    <name evidence="2" type="ORF">ERS852491_04344</name>
</gene>
<name>A0A174KSS0_9FIRM</name>
<dbReference type="RefSeq" id="WP_055154943.1">
    <property type="nucleotide sequence ID" value="NZ_CYZU01000059.1"/>
</dbReference>
<dbReference type="OrthoDB" id="2067129at2"/>
<reference evidence="2 3" key="1">
    <citation type="submission" date="2015-09" db="EMBL/GenBank/DDBJ databases">
        <authorList>
            <consortium name="Pathogen Informatics"/>
        </authorList>
    </citation>
    <scope>NUCLEOTIDE SEQUENCE [LARGE SCALE GENOMIC DNA]</scope>
    <source>
        <strain evidence="2 3">2789STDY5834876</strain>
    </source>
</reference>
<organism evidence="2 3">
    <name type="scientific">Faecalicatena contorta</name>
    <dbReference type="NCBI Taxonomy" id="39482"/>
    <lineage>
        <taxon>Bacteria</taxon>
        <taxon>Bacillati</taxon>
        <taxon>Bacillota</taxon>
        <taxon>Clostridia</taxon>
        <taxon>Lachnospirales</taxon>
        <taxon>Lachnospiraceae</taxon>
        <taxon>Faecalicatena</taxon>
    </lineage>
</organism>
<accession>A0A174KSS0</accession>
<dbReference type="Proteomes" id="UP000095544">
    <property type="component" value="Unassembled WGS sequence"/>
</dbReference>
<feature type="region of interest" description="Disordered" evidence="1">
    <location>
        <begin position="124"/>
        <end position="173"/>
    </location>
</feature>
<evidence type="ECO:0000256" key="1">
    <source>
        <dbReference type="SAM" id="MobiDB-lite"/>
    </source>
</evidence>
<protein>
    <submittedName>
        <fullName evidence="2">Uncharacterized protein</fullName>
    </submittedName>
</protein>
<feature type="compositionally biased region" description="Low complexity" evidence="1">
    <location>
        <begin position="124"/>
        <end position="153"/>
    </location>
</feature>
<evidence type="ECO:0000313" key="2">
    <source>
        <dbReference type="EMBL" id="CUP12918.1"/>
    </source>
</evidence>
<sequence>MGKRIKNYWGRMPALFLALLMVLSAVLSDTGKLKVKAYEAPSGYRFQIIPNEEGTEADIIGDGTNIHEGVEIVDILDPDGGSMDLENGSYHVTQNEVFSFQVFFRTPTGEHSENIDVAVDSLTEPAEAPASPETPASPEIPALPEIPEAPETPGDTLETPEGSPESADTKTVGELKAMKIASNTSTISVPMYTENGLKEMGDYNFAGGEITGIEDQEFDGEPYKFVRAQIQMSEGGVTKAYPIHYYDFIDGVYFYALDQGENSDFDIAYEVPSGAVISFIFDLNTAEFSVTVVNDKESAGFELEYLRGFIQNSDGSVSARYKTEVKVKLTYPPGYYATAPSANITPAGIEFKHSETNVPVPDIRAEEDKDNRTVTYSFTYPNYPVTMTVVGDEERDQLIYGVYERTGDKQSSGEGGNSWLRKTDASGRYQDPDPYYGTNYMDSNEKASIARTGPKKVKVITDAGSIEDKDISTGTFSSGGELIFESYMYRTGGVGVGGSPFYFYWPSPTLTLNYFPNGEDFSTYMPISETFTLWEPSWRDTSNTGASQIMREYTAKNGAKIKVRLMKAQYTPPSGGGRDSYEFRALITVSNIKNSFYLQTQSSSSAQGPHYFDKLTNISTGSNGDALDSYMIRDTKDNSGNPTTGNQTKVGISAGKMFLDKQSIANKNYAAGTGYPGAADTDHFFKFAVTPKWGYTNPKILSFDETGTDPISTQYSVEREKKSLLELGNYSWFNAGAESREEISPFQYVLFMPVANKTGRHSQRAVDITAERISGTVTNNEQYVTTEKPDNLIVKNGVNFDLLEQNKIVFSDSFQAPDDPSGGNGTFVGFKAEIRAVENPLLPADYVRTLYKDIAGKEYFRPGDSIDISDYFRRDTAALLAASDSGPLNDDEKKRLALIMYTSVFEVEIVPVYQQGGILPGEYVTGHINKYLQNVSETDLTYNAAPSDTKYVKMISGSNIIFKNFAETYDGQGDAYTYYLNMEHTTSLDRVPADNQEVASVKYDRGLNVSYIDADGSPLTSLTDENSYRTYAGKNSAAINFPDKSQYPAGKVFDHWTVEEMSDTGAWTEKTGLTYKEGDTAVYTFASGQNANNKSIRLRAVWKDISPDSYISIPKNILLTENGTNLNPDKDHAGARVTVAYKSVSGSNKQVNVDVLKNFELIQTNDQNKKLLVSSYDSQGQLLDAPAISEGYARAGVLGTANQSQDIWFNTKSQEGNGVYKGVFQISTDPTDTGQGTLFYISAVQ</sequence>
<dbReference type="EMBL" id="CYZU01000059">
    <property type="protein sequence ID" value="CUP12918.1"/>
    <property type="molecule type" value="Genomic_DNA"/>
</dbReference>
<dbReference type="STRING" id="39482.ERS852491_04344"/>
<feature type="region of interest" description="Disordered" evidence="1">
    <location>
        <begin position="407"/>
        <end position="426"/>
    </location>
</feature>